<comment type="caution">
    <text evidence="1">The sequence shown here is derived from an EMBL/GenBank/DDBJ whole genome shotgun (WGS) entry which is preliminary data.</text>
</comment>
<dbReference type="Proteomes" id="UP000276061">
    <property type="component" value="Unassembled WGS sequence"/>
</dbReference>
<feature type="non-terminal residue" evidence="1">
    <location>
        <position position="54"/>
    </location>
</feature>
<dbReference type="AlphaFoldDB" id="A0A3N0FDH4"/>
<reference evidence="1 2" key="1">
    <citation type="submission" date="2018-11" db="EMBL/GenBank/DDBJ databases">
        <title>Characterization of surface water Dickeya isolates.</title>
        <authorList>
            <person name="Van Gijsegem F."/>
            <person name="Pedron J."/>
        </authorList>
    </citation>
    <scope>NUCLEOTIDE SEQUENCE [LARGE SCALE GENOMIC DNA]</scope>
    <source>
        <strain evidence="1 2">FVG1-MFV-O17</strain>
    </source>
</reference>
<accession>A0A3N0FDH4</accession>
<evidence type="ECO:0000313" key="2">
    <source>
        <dbReference type="Proteomes" id="UP000276061"/>
    </source>
</evidence>
<proteinExistence type="predicted"/>
<dbReference type="EMBL" id="RJLR01000159">
    <property type="protein sequence ID" value="RNL98177.1"/>
    <property type="molecule type" value="Genomic_DNA"/>
</dbReference>
<name>A0A3N0FDH4_9GAMM</name>
<feature type="non-terminal residue" evidence="1">
    <location>
        <position position="1"/>
    </location>
</feature>
<gene>
    <name evidence="1" type="ORF">EF878_21405</name>
</gene>
<organism evidence="1 2">
    <name type="scientific">Dickeya undicola</name>
    <dbReference type="NCBI Taxonomy" id="1577887"/>
    <lineage>
        <taxon>Bacteria</taxon>
        <taxon>Pseudomonadati</taxon>
        <taxon>Pseudomonadota</taxon>
        <taxon>Gammaproteobacteria</taxon>
        <taxon>Enterobacterales</taxon>
        <taxon>Pectobacteriaceae</taxon>
        <taxon>Dickeya</taxon>
    </lineage>
</organism>
<protein>
    <submittedName>
        <fullName evidence="1">Beta-ketoacyl-ACP synthase</fullName>
    </submittedName>
</protein>
<evidence type="ECO:0000313" key="1">
    <source>
        <dbReference type="EMBL" id="RNL98177.1"/>
    </source>
</evidence>
<sequence length="54" mass="5921">GKTCWTGNVLADLPAVPPHLADHDSRNNRLLLAALEQIRPQVDEAMARFGADRV</sequence>